<gene>
    <name evidence="1" type="primary">ORF21</name>
</gene>
<dbReference type="Proteomes" id="UP000008913">
    <property type="component" value="Segment"/>
</dbReference>
<evidence type="ECO:0000313" key="1">
    <source>
        <dbReference type="EMBL" id="BAJ51809.1"/>
    </source>
</evidence>
<keyword evidence="2" id="KW-1185">Reference proteome</keyword>
<name>E5RV01_9CAUD</name>
<proteinExistence type="predicted"/>
<dbReference type="RefSeq" id="YP_009017742.1">
    <property type="nucleotide sequence ID" value="NC_023736.1"/>
</dbReference>
<dbReference type="KEGG" id="vg:18559156"/>
<organism evidence="1 2">
    <name type="scientific">Ralstonia phage RSB2</name>
    <dbReference type="NCBI Taxonomy" id="913183"/>
    <lineage>
        <taxon>Viruses</taxon>
        <taxon>Duplodnaviria</taxon>
        <taxon>Heunggongvirae</taxon>
        <taxon>Uroviricota</taxon>
        <taxon>Caudoviricetes</taxon>
        <taxon>Autographivirales</taxon>
        <taxon>Autotranscriptaviridae</taxon>
        <taxon>Kelmasvirus</taxon>
        <taxon>Kelmasvirus RSB2</taxon>
    </lineage>
</organism>
<accession>E5RV01</accession>
<dbReference type="EMBL" id="AB597179">
    <property type="protein sequence ID" value="BAJ51809.1"/>
    <property type="molecule type" value="Genomic_DNA"/>
</dbReference>
<sequence length="97" mass="11211">MSKASLSCETCKHFIANEFGGQPECARTKTVQVYPARVHKEHHSVHFKTCDLERSRDFPGCGELARHWEPNWWERNHAPAKMALVCVLVTLLYFIAR</sequence>
<reference evidence="1 2" key="1">
    <citation type="submission" date="2010-10" db="EMBL/GenBank/DDBJ databases">
        <title>Genomic analysis of Ralstonia solanacearum phages RSB2 and RSB3.</title>
        <authorList>
            <person name="Kawasaki T."/>
            <person name="Ishikawa H."/>
            <person name="Shimizu M."/>
            <person name="Omoto W."/>
            <person name="Fujie M."/>
            <person name="Yamada T."/>
        </authorList>
    </citation>
    <scope>NUCLEOTIDE SEQUENCE [LARGE SCALE GENOMIC DNA]</scope>
    <source>
        <strain evidence="1">RSB2</strain>
    </source>
</reference>
<dbReference type="GeneID" id="18559156"/>
<evidence type="ECO:0000313" key="2">
    <source>
        <dbReference type="Proteomes" id="UP000008913"/>
    </source>
</evidence>
<protein>
    <submittedName>
        <fullName evidence="1">Uncharacterized protein ORF21</fullName>
    </submittedName>
</protein>